<feature type="domain" description="Tc1-like transposase DDE" evidence="1">
    <location>
        <begin position="52"/>
        <end position="202"/>
    </location>
</feature>
<keyword evidence="3" id="KW-1185">Reference proteome</keyword>
<name>I3IQT7_9BACT</name>
<reference evidence="2 3" key="1">
    <citation type="journal article" date="2012" name="FEBS Lett.">
        <title>Anammox organism KSU-1 expresses a NirK-type copper-containing nitrite reductase instead of a NirS-type with cytochrome cd1.</title>
        <authorList>
            <person name="Hira D."/>
            <person name="Toh H."/>
            <person name="Migita C.T."/>
            <person name="Okubo H."/>
            <person name="Nishiyama T."/>
            <person name="Hattori M."/>
            <person name="Furukawa K."/>
            <person name="Fujii T."/>
        </authorList>
    </citation>
    <scope>NUCLEOTIDE SEQUENCE [LARGE SCALE GENOMIC DNA]</scope>
</reference>
<gene>
    <name evidence="2" type="ORF">KSU1_D0773</name>
</gene>
<proteinExistence type="predicted"/>
<protein>
    <submittedName>
        <fullName evidence="2">Transposase</fullName>
    </submittedName>
</protein>
<dbReference type="Pfam" id="PF13358">
    <property type="entry name" value="DDE_3"/>
    <property type="match status" value="1"/>
</dbReference>
<evidence type="ECO:0000313" key="2">
    <source>
        <dbReference type="EMBL" id="GAB64082.1"/>
    </source>
</evidence>
<dbReference type="NCBIfam" id="NF033545">
    <property type="entry name" value="transpos_IS630"/>
    <property type="match status" value="1"/>
</dbReference>
<evidence type="ECO:0000259" key="1">
    <source>
        <dbReference type="Pfam" id="PF13358"/>
    </source>
</evidence>
<dbReference type="Proteomes" id="UP000002985">
    <property type="component" value="Unassembled WGS sequence"/>
</dbReference>
<dbReference type="AlphaFoldDB" id="I3IQT7"/>
<accession>I3IQT7</accession>
<dbReference type="STRING" id="247490.KSU1_D0773"/>
<dbReference type="EMBL" id="BAFH01000004">
    <property type="protein sequence ID" value="GAB64082.1"/>
    <property type="molecule type" value="Genomic_DNA"/>
</dbReference>
<dbReference type="InterPro" id="IPR047655">
    <property type="entry name" value="Transpos_IS630-like"/>
</dbReference>
<dbReference type="InterPro" id="IPR038717">
    <property type="entry name" value="Tc1-like_DDE_dom"/>
</dbReference>
<organism evidence="2 3">
    <name type="scientific">Candidatus Jettenia caeni</name>
    <dbReference type="NCBI Taxonomy" id="247490"/>
    <lineage>
        <taxon>Bacteria</taxon>
        <taxon>Pseudomonadati</taxon>
        <taxon>Planctomycetota</taxon>
        <taxon>Candidatus Brocadiia</taxon>
        <taxon>Candidatus Brocadiales</taxon>
        <taxon>Candidatus Brocadiaceae</taxon>
        <taxon>Candidatus Jettenia</taxon>
    </lineage>
</organism>
<dbReference type="eggNOG" id="COG3335">
    <property type="taxonomic scope" value="Bacteria"/>
</dbReference>
<evidence type="ECO:0000313" key="3">
    <source>
        <dbReference type="Proteomes" id="UP000002985"/>
    </source>
</evidence>
<sequence length="242" mass="28980">MFRKCKKGFKKNELKPWLKKRWCRGKITGDYIWHMEDVLHRYAQPYNPLRPLICFDERPCQLLGDSIVPIPMKLGQLKREDYEYERNGSCCVLLAFEPHTGFRYVQVRERRTAVDYAEFMKQFVQVYYPGVECIRLVQDNLNTHTPGSFYEVFPPEESFDLAEKFQVHYTPKKGSWLNMAEIEFSALSRQCLDRRIADREALEKEVLAWAENRNRKCTTVNWKFTKDTVREKLKSKYHMLKN</sequence>
<comment type="caution">
    <text evidence="2">The sequence shown here is derived from an EMBL/GenBank/DDBJ whole genome shotgun (WGS) entry which is preliminary data.</text>
</comment>